<feature type="transmembrane region" description="Helical" evidence="8">
    <location>
        <begin position="230"/>
        <end position="256"/>
    </location>
</feature>
<feature type="transmembrane region" description="Helical" evidence="8">
    <location>
        <begin position="268"/>
        <end position="288"/>
    </location>
</feature>
<sequence>MSSVAPPSPTPQTNDLWRVFSQRFKEYWPLILGIAALAIPTIVSVASEIWSTEDGAHGPIVLASGIWLLARLWPRMLLVARPPALKHALAWMAPALFVYVFGRLVGVLGIEVFGLMASLYGLIFALGGAPAVRVLWFPLVYLAFLIPLPDTVVAILTQPMKLGISEAATALLHGLGYPVANTGVTLQVGPYQLLVAAACSGLNAIISLSAIGLFYVYLMHSSSWRYALFLLFFVVPCAIFANFVRVVVLILLNYYAGDEVAQSFLHDLAGMMTFALAVLMIFTIDHLLRPIRQRLGAG</sequence>
<evidence type="ECO:0000256" key="6">
    <source>
        <dbReference type="ARBA" id="ARBA00022989"/>
    </source>
</evidence>
<dbReference type="Pfam" id="PF09721">
    <property type="entry name" value="Exosortase_EpsH"/>
    <property type="match status" value="1"/>
</dbReference>
<reference evidence="9" key="1">
    <citation type="submission" date="2022-05" db="EMBL/GenBank/DDBJ databases">
        <authorList>
            <person name="Jo J.-H."/>
            <person name="Im W.-T."/>
        </authorList>
    </citation>
    <scope>NUCLEOTIDE SEQUENCE</scope>
    <source>
        <strain evidence="9">SE220</strain>
    </source>
</reference>
<dbReference type="EMBL" id="JAMGBE010000003">
    <property type="protein sequence ID" value="MCL6730117.1"/>
    <property type="molecule type" value="Genomic_DNA"/>
</dbReference>
<comment type="caution">
    <text evidence="9">The sequence shown here is derived from an EMBL/GenBank/DDBJ whole genome shotgun (WGS) entry which is preliminary data.</text>
</comment>
<keyword evidence="10" id="KW-1185">Reference proteome</keyword>
<evidence type="ECO:0000256" key="5">
    <source>
        <dbReference type="ARBA" id="ARBA00022801"/>
    </source>
</evidence>
<evidence type="ECO:0000256" key="8">
    <source>
        <dbReference type="SAM" id="Phobius"/>
    </source>
</evidence>
<evidence type="ECO:0000256" key="1">
    <source>
        <dbReference type="ARBA" id="ARBA00004651"/>
    </source>
</evidence>
<keyword evidence="4 8" id="KW-0812">Transmembrane</keyword>
<dbReference type="NCBIfam" id="TIGR04178">
    <property type="entry name" value="exo_archaeo"/>
    <property type="match status" value="1"/>
</dbReference>
<feature type="transmembrane region" description="Helical" evidence="8">
    <location>
        <begin position="85"/>
        <end position="102"/>
    </location>
</feature>
<keyword evidence="2" id="KW-1003">Cell membrane</keyword>
<evidence type="ECO:0000256" key="7">
    <source>
        <dbReference type="ARBA" id="ARBA00023136"/>
    </source>
</evidence>
<protein>
    <submittedName>
        <fullName evidence="9">Exosortase V</fullName>
    </submittedName>
</protein>
<name>A0ABT0S2M0_9SPHN</name>
<keyword evidence="3" id="KW-0645">Protease</keyword>
<dbReference type="Proteomes" id="UP001165342">
    <property type="component" value="Unassembled WGS sequence"/>
</dbReference>
<organism evidence="9 10">
    <name type="scientific">Sphingomonas hankyongi</name>
    <dbReference type="NCBI Taxonomy" id="2908209"/>
    <lineage>
        <taxon>Bacteria</taxon>
        <taxon>Pseudomonadati</taxon>
        <taxon>Pseudomonadota</taxon>
        <taxon>Alphaproteobacteria</taxon>
        <taxon>Sphingomonadales</taxon>
        <taxon>Sphingomonadaceae</taxon>
        <taxon>Sphingomonas</taxon>
    </lineage>
</organism>
<evidence type="ECO:0000256" key="3">
    <source>
        <dbReference type="ARBA" id="ARBA00022670"/>
    </source>
</evidence>
<dbReference type="InterPro" id="IPR013426">
    <property type="entry name" value="EpsH-like"/>
</dbReference>
<keyword evidence="7 8" id="KW-0472">Membrane</keyword>
<keyword evidence="6 8" id="KW-1133">Transmembrane helix</keyword>
<comment type="subcellular location">
    <subcellularLocation>
        <location evidence="1">Cell membrane</location>
        <topology evidence="1">Multi-pass membrane protein</topology>
    </subcellularLocation>
</comment>
<evidence type="ECO:0000256" key="4">
    <source>
        <dbReference type="ARBA" id="ARBA00022692"/>
    </source>
</evidence>
<evidence type="ECO:0000256" key="2">
    <source>
        <dbReference type="ARBA" id="ARBA00022475"/>
    </source>
</evidence>
<feature type="transmembrane region" description="Helical" evidence="8">
    <location>
        <begin position="27"/>
        <end position="50"/>
    </location>
</feature>
<evidence type="ECO:0000313" key="10">
    <source>
        <dbReference type="Proteomes" id="UP001165342"/>
    </source>
</evidence>
<accession>A0ABT0S2M0</accession>
<evidence type="ECO:0000313" key="9">
    <source>
        <dbReference type="EMBL" id="MCL6730117.1"/>
    </source>
</evidence>
<dbReference type="InterPro" id="IPR019127">
    <property type="entry name" value="Exosortase"/>
</dbReference>
<feature type="transmembrane region" description="Helical" evidence="8">
    <location>
        <begin position="56"/>
        <end position="73"/>
    </location>
</feature>
<dbReference type="NCBIfam" id="NF035943">
    <property type="entry name" value="exosort_XrtV"/>
    <property type="match status" value="1"/>
</dbReference>
<feature type="transmembrane region" description="Helical" evidence="8">
    <location>
        <begin position="193"/>
        <end position="218"/>
    </location>
</feature>
<gene>
    <name evidence="9" type="primary">xrtV</name>
    <name evidence="9" type="ORF">LZ538_08640</name>
</gene>
<dbReference type="InterPro" id="IPR026392">
    <property type="entry name" value="Exo/Archaeosortase_dom"/>
</dbReference>
<dbReference type="NCBIfam" id="TIGR02602">
    <property type="entry name" value="8TM_EpsH"/>
    <property type="match status" value="1"/>
</dbReference>
<feature type="transmembrane region" description="Helical" evidence="8">
    <location>
        <begin position="108"/>
        <end position="127"/>
    </location>
</feature>
<keyword evidence="5" id="KW-0378">Hydrolase</keyword>
<proteinExistence type="predicted"/>